<accession>A0A084W676</accession>
<organism evidence="1">
    <name type="scientific">Anopheles sinensis</name>
    <name type="common">Mosquito</name>
    <dbReference type="NCBI Taxonomy" id="74873"/>
    <lineage>
        <taxon>Eukaryota</taxon>
        <taxon>Metazoa</taxon>
        <taxon>Ecdysozoa</taxon>
        <taxon>Arthropoda</taxon>
        <taxon>Hexapoda</taxon>
        <taxon>Insecta</taxon>
        <taxon>Pterygota</taxon>
        <taxon>Neoptera</taxon>
        <taxon>Endopterygota</taxon>
        <taxon>Diptera</taxon>
        <taxon>Nematocera</taxon>
        <taxon>Culicoidea</taxon>
        <taxon>Culicidae</taxon>
        <taxon>Anophelinae</taxon>
        <taxon>Anopheles</taxon>
    </lineage>
</organism>
<dbReference type="EMBL" id="ATLV01020751">
    <property type="status" value="NOT_ANNOTATED_CDS"/>
    <property type="molecule type" value="Genomic_DNA"/>
</dbReference>
<sequence>MMIPSALRVTLANPVSNPYHSADGTLDRVRPDAASFRRRRRRRRWWMHMCATERMRRFDNEIFTFWNLRAAVLASE</sequence>
<dbReference type="AlphaFoldDB" id="A0A084W676"/>
<name>A0A084W676_ANOSI</name>
<evidence type="ECO:0000313" key="2">
    <source>
        <dbReference type="EnsemblMetazoa" id="ASIC013708-PA"/>
    </source>
</evidence>
<gene>
    <name evidence="1" type="ORF">ZHAS_00013708</name>
</gene>
<evidence type="ECO:0000313" key="1">
    <source>
        <dbReference type="EMBL" id="KFB45720.1"/>
    </source>
</evidence>
<reference evidence="2" key="2">
    <citation type="submission" date="2020-05" db="UniProtKB">
        <authorList>
            <consortium name="EnsemblMetazoa"/>
        </authorList>
    </citation>
    <scope>IDENTIFICATION</scope>
</reference>
<dbReference type="EnsemblMetazoa" id="ASIC013708-RA">
    <property type="protein sequence ID" value="ASIC013708-PA"/>
    <property type="gene ID" value="ASIC013708"/>
</dbReference>
<protein>
    <submittedName>
        <fullName evidence="1 2">Uncharacterized protein</fullName>
    </submittedName>
</protein>
<keyword evidence="3" id="KW-1185">Reference proteome</keyword>
<dbReference type="VEuPathDB" id="VectorBase:ASIC013708"/>
<proteinExistence type="predicted"/>
<dbReference type="Proteomes" id="UP000030765">
    <property type="component" value="Unassembled WGS sequence"/>
</dbReference>
<evidence type="ECO:0000313" key="3">
    <source>
        <dbReference type="Proteomes" id="UP000030765"/>
    </source>
</evidence>
<dbReference type="EMBL" id="KE525307">
    <property type="protein sequence ID" value="KFB45720.1"/>
    <property type="molecule type" value="Genomic_DNA"/>
</dbReference>
<reference evidence="1 3" key="1">
    <citation type="journal article" date="2014" name="BMC Genomics">
        <title>Genome sequence of Anopheles sinensis provides insight into genetics basis of mosquito competence for malaria parasites.</title>
        <authorList>
            <person name="Zhou D."/>
            <person name="Zhang D."/>
            <person name="Ding G."/>
            <person name="Shi L."/>
            <person name="Hou Q."/>
            <person name="Ye Y."/>
            <person name="Xu Y."/>
            <person name="Zhou H."/>
            <person name="Xiong C."/>
            <person name="Li S."/>
            <person name="Yu J."/>
            <person name="Hong S."/>
            <person name="Yu X."/>
            <person name="Zou P."/>
            <person name="Chen C."/>
            <person name="Chang X."/>
            <person name="Wang W."/>
            <person name="Lv Y."/>
            <person name="Sun Y."/>
            <person name="Ma L."/>
            <person name="Shen B."/>
            <person name="Zhu C."/>
        </authorList>
    </citation>
    <scope>NUCLEOTIDE SEQUENCE [LARGE SCALE GENOMIC DNA]</scope>
</reference>